<gene>
    <name evidence="2" type="ORF">PVAP13_1KG079454</name>
</gene>
<accession>A0A8T0XCB6</accession>
<feature type="region of interest" description="Disordered" evidence="1">
    <location>
        <begin position="94"/>
        <end position="175"/>
    </location>
</feature>
<dbReference type="EMBL" id="CM029037">
    <property type="protein sequence ID" value="KAG2656408.1"/>
    <property type="molecule type" value="Genomic_DNA"/>
</dbReference>
<dbReference type="Proteomes" id="UP000823388">
    <property type="component" value="Chromosome 1K"/>
</dbReference>
<feature type="compositionally biased region" description="Basic residues" evidence="1">
    <location>
        <begin position="1"/>
        <end position="23"/>
    </location>
</feature>
<evidence type="ECO:0000256" key="1">
    <source>
        <dbReference type="SAM" id="MobiDB-lite"/>
    </source>
</evidence>
<sequence length="289" mass="30906">MRRPGGRTHVAHRRVVGGRRGASRKVSEPCVPIRDQQRGPRFAEGAGAKLLRRSEEGAGGLVRRSVEASWGSVASDGSRGGGAAVGEGGVRAAGRVRGDGGGGGAAAGAQRADQDRALRPEESRPQGRPGALGADRGGVVRGGVPRRPARPVPLHGPPRRRWRRQPAPQPRDRVRLFPPRQGMRVHGVRDDDGGAAGVLRGARRRGRPAVEQALQHLHPLLRAGRRGDGLQHARRGGHGRPRGLLRAPTLPLPRRRSGVERIAGKLQRALMCCRGKFGMGSKKRSKREC</sequence>
<evidence type="ECO:0000313" key="2">
    <source>
        <dbReference type="EMBL" id="KAG2656408.1"/>
    </source>
</evidence>
<name>A0A8T0XCB6_PANVG</name>
<evidence type="ECO:0000313" key="3">
    <source>
        <dbReference type="Proteomes" id="UP000823388"/>
    </source>
</evidence>
<dbReference type="AlphaFoldDB" id="A0A8T0XCB6"/>
<feature type="compositionally biased region" description="Basic and acidic residues" evidence="1">
    <location>
        <begin position="112"/>
        <end position="125"/>
    </location>
</feature>
<feature type="region of interest" description="Disordered" evidence="1">
    <location>
        <begin position="1"/>
        <end position="47"/>
    </location>
</feature>
<reference evidence="2" key="1">
    <citation type="submission" date="2020-05" db="EMBL/GenBank/DDBJ databases">
        <title>WGS assembly of Panicum virgatum.</title>
        <authorList>
            <person name="Lovell J.T."/>
            <person name="Jenkins J."/>
            <person name="Shu S."/>
            <person name="Juenger T.E."/>
            <person name="Schmutz J."/>
        </authorList>
    </citation>
    <scope>NUCLEOTIDE SEQUENCE</scope>
    <source>
        <strain evidence="2">AP13</strain>
    </source>
</reference>
<proteinExistence type="predicted"/>
<keyword evidence="3" id="KW-1185">Reference proteome</keyword>
<comment type="caution">
    <text evidence="2">The sequence shown here is derived from an EMBL/GenBank/DDBJ whole genome shotgun (WGS) entry which is preliminary data.</text>
</comment>
<protein>
    <submittedName>
        <fullName evidence="2">Uncharacterized protein</fullName>
    </submittedName>
</protein>
<organism evidence="2 3">
    <name type="scientific">Panicum virgatum</name>
    <name type="common">Blackwell switchgrass</name>
    <dbReference type="NCBI Taxonomy" id="38727"/>
    <lineage>
        <taxon>Eukaryota</taxon>
        <taxon>Viridiplantae</taxon>
        <taxon>Streptophyta</taxon>
        <taxon>Embryophyta</taxon>
        <taxon>Tracheophyta</taxon>
        <taxon>Spermatophyta</taxon>
        <taxon>Magnoliopsida</taxon>
        <taxon>Liliopsida</taxon>
        <taxon>Poales</taxon>
        <taxon>Poaceae</taxon>
        <taxon>PACMAD clade</taxon>
        <taxon>Panicoideae</taxon>
        <taxon>Panicodae</taxon>
        <taxon>Paniceae</taxon>
        <taxon>Panicinae</taxon>
        <taxon>Panicum</taxon>
        <taxon>Panicum sect. Hiantes</taxon>
    </lineage>
</organism>